<keyword evidence="2" id="KW-0472">Membrane</keyword>
<proteinExistence type="predicted"/>
<name>A0A7M7PM75_STRPU</name>
<dbReference type="EnsemblMetazoa" id="XM_030996488">
    <property type="protein sequence ID" value="XP_030852348"/>
    <property type="gene ID" value="LOC585796"/>
</dbReference>
<reference evidence="3" key="2">
    <citation type="submission" date="2021-01" db="UniProtKB">
        <authorList>
            <consortium name="EnsemblMetazoa"/>
        </authorList>
    </citation>
    <scope>IDENTIFICATION</scope>
</reference>
<dbReference type="RefSeq" id="XP_030852348.1">
    <property type="nucleotide sequence ID" value="XM_030996488.1"/>
</dbReference>
<dbReference type="Proteomes" id="UP000007110">
    <property type="component" value="Unassembled WGS sequence"/>
</dbReference>
<keyword evidence="4" id="KW-1185">Reference proteome</keyword>
<accession>A0A7M7PM75</accession>
<dbReference type="AlphaFoldDB" id="A0A7M7PM75"/>
<organism evidence="3 4">
    <name type="scientific">Strongylocentrotus purpuratus</name>
    <name type="common">Purple sea urchin</name>
    <dbReference type="NCBI Taxonomy" id="7668"/>
    <lineage>
        <taxon>Eukaryota</taxon>
        <taxon>Metazoa</taxon>
        <taxon>Echinodermata</taxon>
        <taxon>Eleutherozoa</taxon>
        <taxon>Echinozoa</taxon>
        <taxon>Echinoidea</taxon>
        <taxon>Euechinoidea</taxon>
        <taxon>Echinacea</taxon>
        <taxon>Camarodonta</taxon>
        <taxon>Echinidea</taxon>
        <taxon>Strongylocentrotidae</taxon>
        <taxon>Strongylocentrotus</taxon>
    </lineage>
</organism>
<evidence type="ECO:0000313" key="3">
    <source>
        <dbReference type="EnsemblMetazoa" id="XP_030852348"/>
    </source>
</evidence>
<feature type="transmembrane region" description="Helical" evidence="2">
    <location>
        <begin position="121"/>
        <end position="144"/>
    </location>
</feature>
<sequence length="288" mass="31465">MVRGFTFIKPYGLALLGKENKIFYSDYTQSVILEIDQSQGSEREPITIEGATDQFQDLTHIFISEFSEVICDPLLKPTPQQAPCPSTTTISSSTSSTVAATAPVNSTTEGLASRFLPTSTLIIIIAGSSVIGILAIILMIALGIKTSRARASSVDKGTTESSNHNQDSLQTNDTPSPPSDVGLPVRVPSYLEPNQVHPNRYCTLDTKDAPHEYEEPDGIDAVGVPHRLQQILPNTFDVPSDAPHEYEEPDGIDMSEYMNVDRDKGRPVVDDGEYVKMHGLELQHTYSN</sequence>
<dbReference type="InParanoid" id="A0A7M7PM75"/>
<keyword evidence="2" id="KW-0812">Transmembrane</keyword>
<dbReference type="GeneID" id="585796"/>
<feature type="region of interest" description="Disordered" evidence="1">
    <location>
        <begin position="153"/>
        <end position="185"/>
    </location>
</feature>
<dbReference type="KEGG" id="spu:585796"/>
<keyword evidence="2" id="KW-1133">Transmembrane helix</keyword>
<evidence type="ECO:0000256" key="1">
    <source>
        <dbReference type="SAM" id="MobiDB-lite"/>
    </source>
</evidence>
<evidence type="ECO:0000313" key="4">
    <source>
        <dbReference type="Proteomes" id="UP000007110"/>
    </source>
</evidence>
<evidence type="ECO:0000256" key="2">
    <source>
        <dbReference type="SAM" id="Phobius"/>
    </source>
</evidence>
<feature type="compositionally biased region" description="Polar residues" evidence="1">
    <location>
        <begin position="155"/>
        <end position="174"/>
    </location>
</feature>
<protein>
    <submittedName>
        <fullName evidence="3">Uncharacterized protein</fullName>
    </submittedName>
</protein>
<reference evidence="4" key="1">
    <citation type="submission" date="2015-02" db="EMBL/GenBank/DDBJ databases">
        <title>Genome sequencing for Strongylocentrotus purpuratus.</title>
        <authorList>
            <person name="Murali S."/>
            <person name="Liu Y."/>
            <person name="Vee V."/>
            <person name="English A."/>
            <person name="Wang M."/>
            <person name="Skinner E."/>
            <person name="Han Y."/>
            <person name="Muzny D.M."/>
            <person name="Worley K.C."/>
            <person name="Gibbs R.A."/>
        </authorList>
    </citation>
    <scope>NUCLEOTIDE SEQUENCE</scope>
</reference>